<evidence type="ECO:0000313" key="3">
    <source>
        <dbReference type="EnsemblPlants" id="PAC:32969040.CDS.1"/>
    </source>
</evidence>
<dbReference type="Pfam" id="PF24681">
    <property type="entry name" value="Kelch_KLHDC2_KLHL20_DRC7"/>
    <property type="match status" value="1"/>
</dbReference>
<sequence>MARVAGRHTTTEIGTERNYVLEQGLVPFLPDDVALQCLLRVPAKSHPHLRGVCRKWRDLVNSRQFYELRQKEGTTGRCTCLLQAMQQRNSHQAPVFGVSLLNEKNSWGRLPQLPDFDHHSLPLFCRFASVEGNLVVRGGWDPSTTEDLQSVYIFSFSSRTWRRGADMPTTRSFFSCGALNGHILVAGGHDADKNALRSADCYNLRENCWKSLPNMSAERDECAGAVLDGKFYIISGYPTLSQGESCRDAEIYDPELNKWMPCPNMFGHAGSGVQARETEQRHCHGGSSLRHPPQRTCELLYKEKLLGGGGHDARGGCRNCLCYLRHGVRQQYRCDWPLQ</sequence>
<dbReference type="GO" id="GO:2000762">
    <property type="term" value="P:regulation of phenylpropanoid metabolic process"/>
    <property type="evidence" value="ECO:0007669"/>
    <property type="project" value="InterPro"/>
</dbReference>
<dbReference type="EMBL" id="ABEU02000001">
    <property type="protein sequence ID" value="PNR62492.1"/>
    <property type="molecule type" value="Genomic_DNA"/>
</dbReference>
<dbReference type="OMA" id="CELLYKE"/>
<dbReference type="Proteomes" id="UP000006727">
    <property type="component" value="Chromosome 1"/>
</dbReference>
<dbReference type="InterPro" id="IPR044595">
    <property type="entry name" value="KMD1-4"/>
</dbReference>
<dbReference type="PANTHER" id="PTHR46407:SF3">
    <property type="entry name" value="OS02G0208700 PROTEIN"/>
    <property type="match status" value="1"/>
</dbReference>
<feature type="domain" description="F-box" evidence="1">
    <location>
        <begin position="29"/>
        <end position="69"/>
    </location>
</feature>
<evidence type="ECO:0000313" key="4">
    <source>
        <dbReference type="Proteomes" id="UP000006727"/>
    </source>
</evidence>
<dbReference type="SMART" id="SM00612">
    <property type="entry name" value="Kelch"/>
    <property type="match status" value="3"/>
</dbReference>
<dbReference type="GO" id="GO:0080037">
    <property type="term" value="P:negative regulation of cytokinin-activated signaling pathway"/>
    <property type="evidence" value="ECO:0007669"/>
    <property type="project" value="InterPro"/>
</dbReference>
<dbReference type="CDD" id="cd22152">
    <property type="entry name" value="F-box_AtAFR-like"/>
    <property type="match status" value="1"/>
</dbReference>
<dbReference type="Gene3D" id="1.20.1280.50">
    <property type="match status" value="1"/>
</dbReference>
<proteinExistence type="predicted"/>
<dbReference type="KEGG" id="ppp:112283690"/>
<reference evidence="2 4" key="1">
    <citation type="journal article" date="2008" name="Science">
        <title>The Physcomitrella genome reveals evolutionary insights into the conquest of land by plants.</title>
        <authorList>
            <person name="Rensing S."/>
            <person name="Lang D."/>
            <person name="Zimmer A."/>
            <person name="Terry A."/>
            <person name="Salamov A."/>
            <person name="Shapiro H."/>
            <person name="Nishiyama T."/>
            <person name="Perroud P.-F."/>
            <person name="Lindquist E."/>
            <person name="Kamisugi Y."/>
            <person name="Tanahashi T."/>
            <person name="Sakakibara K."/>
            <person name="Fujita T."/>
            <person name="Oishi K."/>
            <person name="Shin-I T."/>
            <person name="Kuroki Y."/>
            <person name="Toyoda A."/>
            <person name="Suzuki Y."/>
            <person name="Hashimoto A."/>
            <person name="Yamaguchi K."/>
            <person name="Sugano A."/>
            <person name="Kohara Y."/>
            <person name="Fujiyama A."/>
            <person name="Anterola A."/>
            <person name="Aoki S."/>
            <person name="Ashton N."/>
            <person name="Barbazuk W.B."/>
            <person name="Barker E."/>
            <person name="Bennetzen J."/>
            <person name="Bezanilla M."/>
            <person name="Blankenship R."/>
            <person name="Cho S.H."/>
            <person name="Dutcher S."/>
            <person name="Estelle M."/>
            <person name="Fawcett J.A."/>
            <person name="Gundlach H."/>
            <person name="Hanada K."/>
            <person name="Heyl A."/>
            <person name="Hicks K.A."/>
            <person name="Hugh J."/>
            <person name="Lohr M."/>
            <person name="Mayer K."/>
            <person name="Melkozernov A."/>
            <person name="Murata T."/>
            <person name="Nelson D."/>
            <person name="Pils B."/>
            <person name="Prigge M."/>
            <person name="Reiss B."/>
            <person name="Renner T."/>
            <person name="Rombauts S."/>
            <person name="Rushton P."/>
            <person name="Sanderfoot A."/>
            <person name="Schween G."/>
            <person name="Shiu S.-H."/>
            <person name="Stueber K."/>
            <person name="Theodoulou F.L."/>
            <person name="Tu H."/>
            <person name="Van de Peer Y."/>
            <person name="Verrier P.J."/>
            <person name="Waters E."/>
            <person name="Wood A."/>
            <person name="Yang L."/>
            <person name="Cove D."/>
            <person name="Cuming A."/>
            <person name="Hasebe M."/>
            <person name="Lucas S."/>
            <person name="Mishler D.B."/>
            <person name="Reski R."/>
            <person name="Grigoriev I."/>
            <person name="Quatrano R.S."/>
            <person name="Boore J.L."/>
        </authorList>
    </citation>
    <scope>NUCLEOTIDE SEQUENCE [LARGE SCALE GENOMIC DNA]</scope>
    <source>
        <strain evidence="3 4">cv. Gransden 2004</strain>
    </source>
</reference>
<dbReference type="AlphaFoldDB" id="A0A2K1L8Z9"/>
<dbReference type="EnsemblPlants" id="Pp3c1_20910V3.1">
    <property type="protein sequence ID" value="PAC:32969040.CDS.1"/>
    <property type="gene ID" value="Pp3c1_20910"/>
</dbReference>
<dbReference type="EnsemblPlants" id="Pp3c1_20910V3.2">
    <property type="protein sequence ID" value="PAC:32969041.CDS.1"/>
    <property type="gene ID" value="Pp3c1_20910"/>
</dbReference>
<organism evidence="2">
    <name type="scientific">Physcomitrium patens</name>
    <name type="common">Spreading-leaved earth moss</name>
    <name type="synonym">Physcomitrella patens</name>
    <dbReference type="NCBI Taxonomy" id="3218"/>
    <lineage>
        <taxon>Eukaryota</taxon>
        <taxon>Viridiplantae</taxon>
        <taxon>Streptophyta</taxon>
        <taxon>Embryophyta</taxon>
        <taxon>Bryophyta</taxon>
        <taxon>Bryophytina</taxon>
        <taxon>Bryopsida</taxon>
        <taxon>Funariidae</taxon>
        <taxon>Funariales</taxon>
        <taxon>Funariaceae</taxon>
        <taxon>Physcomitrium</taxon>
    </lineage>
</organism>
<evidence type="ECO:0000313" key="2">
    <source>
        <dbReference type="EMBL" id="PNR62492.1"/>
    </source>
</evidence>
<dbReference type="SMART" id="SM00256">
    <property type="entry name" value="FBOX"/>
    <property type="match status" value="1"/>
</dbReference>
<dbReference type="Pfam" id="PF00646">
    <property type="entry name" value="F-box"/>
    <property type="match status" value="1"/>
</dbReference>
<dbReference type="SUPFAM" id="SSF81383">
    <property type="entry name" value="F-box domain"/>
    <property type="match status" value="1"/>
</dbReference>
<dbReference type="GeneID" id="112283690"/>
<dbReference type="InterPro" id="IPR036047">
    <property type="entry name" value="F-box-like_dom_sf"/>
</dbReference>
<dbReference type="InterPro" id="IPR001810">
    <property type="entry name" value="F-box_dom"/>
</dbReference>
<dbReference type="Gene3D" id="2.120.10.80">
    <property type="entry name" value="Kelch-type beta propeller"/>
    <property type="match status" value="1"/>
</dbReference>
<dbReference type="SUPFAM" id="SSF117281">
    <property type="entry name" value="Kelch motif"/>
    <property type="match status" value="1"/>
</dbReference>
<dbReference type="Gramene" id="Pp3c1_20910V3.1">
    <property type="protein sequence ID" value="PAC:32969040.CDS.1"/>
    <property type="gene ID" value="Pp3c1_20910"/>
</dbReference>
<reference evidence="2 4" key="2">
    <citation type="journal article" date="2018" name="Plant J.">
        <title>The Physcomitrella patens chromosome-scale assembly reveals moss genome structure and evolution.</title>
        <authorList>
            <person name="Lang D."/>
            <person name="Ullrich K.K."/>
            <person name="Murat F."/>
            <person name="Fuchs J."/>
            <person name="Jenkins J."/>
            <person name="Haas F.B."/>
            <person name="Piednoel M."/>
            <person name="Gundlach H."/>
            <person name="Van Bel M."/>
            <person name="Meyberg R."/>
            <person name="Vives C."/>
            <person name="Morata J."/>
            <person name="Symeonidi A."/>
            <person name="Hiss M."/>
            <person name="Muchero W."/>
            <person name="Kamisugi Y."/>
            <person name="Saleh O."/>
            <person name="Blanc G."/>
            <person name="Decker E.L."/>
            <person name="van Gessel N."/>
            <person name="Grimwood J."/>
            <person name="Hayes R.D."/>
            <person name="Graham S.W."/>
            <person name="Gunter L.E."/>
            <person name="McDaniel S.F."/>
            <person name="Hoernstein S.N.W."/>
            <person name="Larsson A."/>
            <person name="Li F.W."/>
            <person name="Perroud P.F."/>
            <person name="Phillips J."/>
            <person name="Ranjan P."/>
            <person name="Rokshar D.S."/>
            <person name="Rothfels C.J."/>
            <person name="Schneider L."/>
            <person name="Shu S."/>
            <person name="Stevenson D.W."/>
            <person name="Thummler F."/>
            <person name="Tillich M."/>
            <person name="Villarreal Aguilar J.C."/>
            <person name="Widiez T."/>
            <person name="Wong G.K."/>
            <person name="Wymore A."/>
            <person name="Zhang Y."/>
            <person name="Zimmer A.D."/>
            <person name="Quatrano R.S."/>
            <person name="Mayer K.F.X."/>
            <person name="Goodstein D."/>
            <person name="Casacuberta J.M."/>
            <person name="Vandepoele K."/>
            <person name="Reski R."/>
            <person name="Cuming A.C."/>
            <person name="Tuskan G.A."/>
            <person name="Maumus F."/>
            <person name="Salse J."/>
            <person name="Schmutz J."/>
            <person name="Rensing S.A."/>
        </authorList>
    </citation>
    <scope>NUCLEOTIDE SEQUENCE [LARGE SCALE GENOMIC DNA]</scope>
    <source>
        <strain evidence="3 4">cv. Gransden 2004</strain>
    </source>
</reference>
<dbReference type="PaxDb" id="3218-PP1S257_16V6.1"/>
<dbReference type="PANTHER" id="PTHR46407">
    <property type="entry name" value="OS02G0208700 PROTEIN"/>
    <property type="match status" value="1"/>
</dbReference>
<dbReference type="Gramene" id="Pp3c1_20910V3.2">
    <property type="protein sequence ID" value="PAC:32969041.CDS.1"/>
    <property type="gene ID" value="Pp3c1_20910"/>
</dbReference>
<keyword evidence="4" id="KW-1185">Reference proteome</keyword>
<evidence type="ECO:0000259" key="1">
    <source>
        <dbReference type="SMART" id="SM00256"/>
    </source>
</evidence>
<dbReference type="InterPro" id="IPR015915">
    <property type="entry name" value="Kelch-typ_b-propeller"/>
</dbReference>
<accession>A0A2K1L8Z9</accession>
<dbReference type="OrthoDB" id="191037at2759"/>
<dbReference type="InterPro" id="IPR006652">
    <property type="entry name" value="Kelch_1"/>
</dbReference>
<dbReference type="RefSeq" id="XP_024378509.1">
    <property type="nucleotide sequence ID" value="XM_024522741.2"/>
</dbReference>
<protein>
    <recommendedName>
        <fullName evidence="1">F-box domain-containing protein</fullName>
    </recommendedName>
</protein>
<gene>
    <name evidence="3" type="primary">LOC112283690</name>
    <name evidence="2" type="ORF">PHYPA_000916</name>
</gene>
<name>A0A2K1L8Z9_PHYPA</name>
<reference evidence="3" key="3">
    <citation type="submission" date="2020-12" db="UniProtKB">
        <authorList>
            <consortium name="EnsemblPlants"/>
        </authorList>
    </citation>
    <scope>IDENTIFICATION</scope>
</reference>